<accession>A0A1V9ZL74</accession>
<gene>
    <name evidence="1" type="ORF">ACHHYP_08227</name>
</gene>
<dbReference type="Gene3D" id="1.25.40.20">
    <property type="entry name" value="Ankyrin repeat-containing domain"/>
    <property type="match status" value="4"/>
</dbReference>
<dbReference type="Proteomes" id="UP000243579">
    <property type="component" value="Unassembled WGS sequence"/>
</dbReference>
<protein>
    <submittedName>
        <fullName evidence="1">Uncharacterized protein</fullName>
    </submittedName>
</protein>
<dbReference type="OrthoDB" id="72129at2759"/>
<dbReference type="Pfam" id="PF12796">
    <property type="entry name" value="Ank_2"/>
    <property type="match status" value="2"/>
</dbReference>
<dbReference type="SMART" id="SM00248">
    <property type="entry name" value="ANK"/>
    <property type="match status" value="6"/>
</dbReference>
<reference evidence="1 2" key="1">
    <citation type="journal article" date="2014" name="Genome Biol. Evol.">
        <title>The secreted proteins of Achlya hypogyna and Thraustotheca clavata identify the ancestral oomycete secretome and reveal gene acquisitions by horizontal gene transfer.</title>
        <authorList>
            <person name="Misner I."/>
            <person name="Blouin N."/>
            <person name="Leonard G."/>
            <person name="Richards T.A."/>
            <person name="Lane C.E."/>
        </authorList>
    </citation>
    <scope>NUCLEOTIDE SEQUENCE [LARGE SCALE GENOMIC DNA]</scope>
    <source>
        <strain evidence="1 2">ATCC 48635</strain>
    </source>
</reference>
<name>A0A1V9ZL74_ACHHY</name>
<dbReference type="STRING" id="1202772.A0A1V9ZL74"/>
<organism evidence="1 2">
    <name type="scientific">Achlya hypogyna</name>
    <name type="common">Oomycete</name>
    <name type="synonym">Protoachlya hypogyna</name>
    <dbReference type="NCBI Taxonomy" id="1202772"/>
    <lineage>
        <taxon>Eukaryota</taxon>
        <taxon>Sar</taxon>
        <taxon>Stramenopiles</taxon>
        <taxon>Oomycota</taxon>
        <taxon>Saprolegniomycetes</taxon>
        <taxon>Saprolegniales</taxon>
        <taxon>Achlyaceae</taxon>
        <taxon>Achlya</taxon>
    </lineage>
</organism>
<keyword evidence="2" id="KW-1185">Reference proteome</keyword>
<dbReference type="EMBL" id="JNBR01000081">
    <property type="protein sequence ID" value="OQR98691.1"/>
    <property type="molecule type" value="Genomic_DNA"/>
</dbReference>
<dbReference type="InterPro" id="IPR002110">
    <property type="entry name" value="Ankyrin_rpt"/>
</dbReference>
<comment type="caution">
    <text evidence="1">The sequence shown here is derived from an EMBL/GenBank/DDBJ whole genome shotgun (WGS) entry which is preliminary data.</text>
</comment>
<dbReference type="InterPro" id="IPR036770">
    <property type="entry name" value="Ankyrin_rpt-contain_sf"/>
</dbReference>
<proteinExistence type="predicted"/>
<sequence length="517" mass="55583">MDAALRSPELFAVIVAYQAGISADLHPLAVFAKKTLETPVLARRGSGGRSVRNRSKHLVAFAELFAPWYDRFGRRHLVRLFAALPRIGPLCFAHAVAYGNIPLLRYLHAAERASAPSCAPALAAGHGQLTALVFLRTHGYTGFDRRCFECAAQHGDVGTMVYLFAACATVAPAPTHLLALAAAAGHQPLVEYFAANHIVDASLSTALDAAAAAGHVAVTRFLHDEGFACSTDAMDGAAAGSHLTVLRFLHAQRAEGCSAKAISTAAKHGHLEVVRFLCEVVRAPCDPDLLDVAVGGGHLDVVAYLVSQRASLPLAVSVEAFDEVCAKGHLAVAQFLHAQLPGVLCSSRAMDAAAANGHLAVVAFLDAHRGEGCSTLALDQAATNGYLDVVKYLHRHRREGCTQEAMDMAATNGYLDVVRFLHRHRTEGCSTWAMDFASKHGHLEVVRFLHSHRREGCTDDALNMAAQQGHLEVVRFLCEHRTEGNLLEALANASANHHDAVERYLLSVLSREPWPER</sequence>
<dbReference type="PANTHER" id="PTHR46586:SF3">
    <property type="entry name" value="ANKYRIN REPEAT-CONTAINING PROTEIN"/>
    <property type="match status" value="1"/>
</dbReference>
<evidence type="ECO:0000313" key="2">
    <source>
        <dbReference type="Proteomes" id="UP000243579"/>
    </source>
</evidence>
<dbReference type="AlphaFoldDB" id="A0A1V9ZL74"/>
<dbReference type="SUPFAM" id="SSF48403">
    <property type="entry name" value="Ankyrin repeat"/>
    <property type="match status" value="1"/>
</dbReference>
<dbReference type="PANTHER" id="PTHR46586">
    <property type="entry name" value="ANKYRIN REPEAT-CONTAINING PROTEIN"/>
    <property type="match status" value="1"/>
</dbReference>
<dbReference type="InterPro" id="IPR052050">
    <property type="entry name" value="SecEffector_AnkRepeat"/>
</dbReference>
<evidence type="ECO:0000313" key="1">
    <source>
        <dbReference type="EMBL" id="OQR98691.1"/>
    </source>
</evidence>